<accession>A0A8J6BNS0</accession>
<reference evidence="2" key="1">
    <citation type="journal article" date="2021" name="bioRxiv">
        <title>Whole Genome Assembly and Annotation of Northern Wild Rice, Zizania palustris L., Supports a Whole Genome Duplication in the Zizania Genus.</title>
        <authorList>
            <person name="Haas M."/>
            <person name="Kono T."/>
            <person name="Macchietto M."/>
            <person name="Millas R."/>
            <person name="McGilp L."/>
            <person name="Shao M."/>
            <person name="Duquette J."/>
            <person name="Hirsch C.N."/>
            <person name="Kimball J."/>
        </authorList>
    </citation>
    <scope>NUCLEOTIDE SEQUENCE</scope>
    <source>
        <tissue evidence="2">Fresh leaf tissue</tissue>
    </source>
</reference>
<feature type="region of interest" description="Disordered" evidence="1">
    <location>
        <begin position="73"/>
        <end position="142"/>
    </location>
</feature>
<dbReference type="AlphaFoldDB" id="A0A8J6BNS0"/>
<evidence type="ECO:0000313" key="2">
    <source>
        <dbReference type="EMBL" id="KAG8090854.1"/>
    </source>
</evidence>
<evidence type="ECO:0000256" key="1">
    <source>
        <dbReference type="SAM" id="MobiDB-lite"/>
    </source>
</evidence>
<comment type="caution">
    <text evidence="2">The sequence shown here is derived from an EMBL/GenBank/DDBJ whole genome shotgun (WGS) entry which is preliminary data.</text>
</comment>
<dbReference type="OrthoDB" id="674491at2759"/>
<protein>
    <submittedName>
        <fullName evidence="2">Uncharacterized protein</fullName>
    </submittedName>
</protein>
<dbReference type="EMBL" id="JAAALK010000081">
    <property type="protein sequence ID" value="KAG8090854.1"/>
    <property type="molecule type" value="Genomic_DNA"/>
</dbReference>
<gene>
    <name evidence="2" type="ORF">GUJ93_ZPchr0011g28739</name>
</gene>
<reference evidence="2" key="2">
    <citation type="submission" date="2021-02" db="EMBL/GenBank/DDBJ databases">
        <authorList>
            <person name="Kimball J.A."/>
            <person name="Haas M.W."/>
            <person name="Macchietto M."/>
            <person name="Kono T."/>
            <person name="Duquette J."/>
            <person name="Shao M."/>
        </authorList>
    </citation>
    <scope>NUCLEOTIDE SEQUENCE</scope>
    <source>
        <tissue evidence="2">Fresh leaf tissue</tissue>
    </source>
</reference>
<proteinExistence type="predicted"/>
<organism evidence="2 3">
    <name type="scientific">Zizania palustris</name>
    <name type="common">Northern wild rice</name>
    <dbReference type="NCBI Taxonomy" id="103762"/>
    <lineage>
        <taxon>Eukaryota</taxon>
        <taxon>Viridiplantae</taxon>
        <taxon>Streptophyta</taxon>
        <taxon>Embryophyta</taxon>
        <taxon>Tracheophyta</taxon>
        <taxon>Spermatophyta</taxon>
        <taxon>Magnoliopsida</taxon>
        <taxon>Liliopsida</taxon>
        <taxon>Poales</taxon>
        <taxon>Poaceae</taxon>
        <taxon>BOP clade</taxon>
        <taxon>Oryzoideae</taxon>
        <taxon>Oryzeae</taxon>
        <taxon>Zizaniinae</taxon>
        <taxon>Zizania</taxon>
    </lineage>
</organism>
<feature type="compositionally biased region" description="Basic and acidic residues" evidence="1">
    <location>
        <begin position="73"/>
        <end position="82"/>
    </location>
</feature>
<keyword evidence="3" id="KW-1185">Reference proteome</keyword>
<evidence type="ECO:0000313" key="3">
    <source>
        <dbReference type="Proteomes" id="UP000729402"/>
    </source>
</evidence>
<dbReference type="Proteomes" id="UP000729402">
    <property type="component" value="Unassembled WGS sequence"/>
</dbReference>
<sequence>MGSDDDMKELIEKLAAKIDDLKSPLDKLAPLAPVAEQLATLPSKVVALRSSVFENQEQVRALNLVIMRAENAQREGRAHAEDNGDTTGEGSINRARQGPVPPLENDRQPPRGRFRQELLEQGRGHYDEEEDASDSRFHPHIE</sequence>
<feature type="compositionally biased region" description="Basic and acidic residues" evidence="1">
    <location>
        <begin position="104"/>
        <end position="126"/>
    </location>
</feature>
<name>A0A8J6BNS0_ZIZPA</name>
<feature type="compositionally biased region" description="Basic and acidic residues" evidence="1">
    <location>
        <begin position="133"/>
        <end position="142"/>
    </location>
</feature>